<keyword evidence="4" id="KW-1185">Reference proteome</keyword>
<evidence type="ECO:0000259" key="2">
    <source>
        <dbReference type="Pfam" id="PF01464"/>
    </source>
</evidence>
<proteinExistence type="inferred from homology"/>
<organism evidence="3 4">
    <name type="scientific">Rhodocytophaga rosea</name>
    <dbReference type="NCBI Taxonomy" id="2704465"/>
    <lineage>
        <taxon>Bacteria</taxon>
        <taxon>Pseudomonadati</taxon>
        <taxon>Bacteroidota</taxon>
        <taxon>Cytophagia</taxon>
        <taxon>Cytophagales</taxon>
        <taxon>Rhodocytophagaceae</taxon>
        <taxon>Rhodocytophaga</taxon>
    </lineage>
</organism>
<reference evidence="3 4" key="1">
    <citation type="submission" date="2020-01" db="EMBL/GenBank/DDBJ databases">
        <authorList>
            <person name="Kim M.K."/>
        </authorList>
    </citation>
    <scope>NUCLEOTIDE SEQUENCE [LARGE SCALE GENOMIC DNA]</scope>
    <source>
        <strain evidence="3 4">172606-1</strain>
    </source>
</reference>
<protein>
    <submittedName>
        <fullName evidence="3">Lytic transglycosylase domain-containing protein</fullName>
    </submittedName>
</protein>
<evidence type="ECO:0000256" key="1">
    <source>
        <dbReference type="ARBA" id="ARBA00007734"/>
    </source>
</evidence>
<dbReference type="RefSeq" id="WP_162446439.1">
    <property type="nucleotide sequence ID" value="NZ_CP048222.1"/>
</dbReference>
<accession>A0A6C0GSG1</accession>
<dbReference type="AlphaFoldDB" id="A0A6C0GSG1"/>
<gene>
    <name evidence="3" type="ORF">GXP67_29315</name>
</gene>
<sequence>MKRIQLFLIFGLLLSLVIYGIYSRLSEQFNYIYEHDPRYQVYNVDDPPPQIFFAGEPMPLHDKKVAKKFEQELRIQTYWNYSKISLIKRARYWLPQIEPILKQYNVPKDFKYVAVVESMLNNVESPKAAAGFWQIIASTGSHYGLEINDEVDERYHPIKATHAACQYFQESHKKFGNWTSVAASYNIGMGGLSKALRNQNKSSYYKLNLNSETAKYVFRIVALKQLIEHPKEYGFKISRGNPYDIGLKKIKVTESIPDLSAFAAKYGINLEILKEYNAWLLKNTLTIKEPGKTYTLLVPRKPELLMASEQKASIQPVLVDSTHIIAPDTSSFW</sequence>
<dbReference type="InterPro" id="IPR023346">
    <property type="entry name" value="Lysozyme-like_dom_sf"/>
</dbReference>
<feature type="domain" description="Transglycosylase SLT" evidence="2">
    <location>
        <begin position="102"/>
        <end position="207"/>
    </location>
</feature>
<dbReference type="PANTHER" id="PTHR37423">
    <property type="entry name" value="SOLUBLE LYTIC MUREIN TRANSGLYCOSYLASE-RELATED"/>
    <property type="match status" value="1"/>
</dbReference>
<dbReference type="EMBL" id="CP048222">
    <property type="protein sequence ID" value="QHT70462.1"/>
    <property type="molecule type" value="Genomic_DNA"/>
</dbReference>
<dbReference type="PANTHER" id="PTHR37423:SF2">
    <property type="entry name" value="MEMBRANE-BOUND LYTIC MUREIN TRANSGLYCOSYLASE C"/>
    <property type="match status" value="1"/>
</dbReference>
<dbReference type="CDD" id="cd16894">
    <property type="entry name" value="MltD-like"/>
    <property type="match status" value="1"/>
</dbReference>
<dbReference type="SUPFAM" id="SSF53955">
    <property type="entry name" value="Lysozyme-like"/>
    <property type="match status" value="1"/>
</dbReference>
<dbReference type="Gene3D" id="1.10.530.10">
    <property type="match status" value="1"/>
</dbReference>
<dbReference type="Pfam" id="PF01464">
    <property type="entry name" value="SLT"/>
    <property type="match status" value="1"/>
</dbReference>
<name>A0A6C0GSG1_9BACT</name>
<evidence type="ECO:0000313" key="4">
    <source>
        <dbReference type="Proteomes" id="UP000480178"/>
    </source>
</evidence>
<dbReference type="Proteomes" id="UP000480178">
    <property type="component" value="Chromosome"/>
</dbReference>
<dbReference type="InterPro" id="IPR008258">
    <property type="entry name" value="Transglycosylase_SLT_dom_1"/>
</dbReference>
<evidence type="ECO:0000313" key="3">
    <source>
        <dbReference type="EMBL" id="QHT70462.1"/>
    </source>
</evidence>
<dbReference type="KEGG" id="rhoz:GXP67_29315"/>
<comment type="similarity">
    <text evidence="1">Belongs to the transglycosylase Slt family.</text>
</comment>